<organism evidence="2 3">
    <name type="scientific">Nocardia cyriacigeorgica</name>
    <dbReference type="NCBI Taxonomy" id="135487"/>
    <lineage>
        <taxon>Bacteria</taxon>
        <taxon>Bacillati</taxon>
        <taxon>Actinomycetota</taxon>
        <taxon>Actinomycetes</taxon>
        <taxon>Mycobacteriales</taxon>
        <taxon>Nocardiaceae</taxon>
        <taxon>Nocardia</taxon>
    </lineage>
</organism>
<proteinExistence type="predicted"/>
<dbReference type="AlphaFoldDB" id="A0A4U8W1M5"/>
<evidence type="ECO:0000313" key="2">
    <source>
        <dbReference type="EMBL" id="VFA99950.1"/>
    </source>
</evidence>
<dbReference type="Proteomes" id="UP000290439">
    <property type="component" value="Chromosome"/>
</dbReference>
<accession>A0A4U8W1M5</accession>
<sequence length="215" mass="23008">MSAPEPLRAPAFSFVWTWWPTGVGRGVAAQFELAERLVSCADRHGLLSVQRVSCRWLVEGRIVPGAQSSVPVAADLTDPAVPARLEAARPAEVPDHATIGAITVTGLGTRFDAARSPHPGDDLARMGVDLTGSEPIVDLEVHHDIWLTHDFHGRPQPEVHRGNAPRLAATLADFDAVLGVAVEPGPPSNFGTPRPRGIEPPLDDDGVPMDVTEWL</sequence>
<name>A0A4U8W1M5_9NOCA</name>
<gene>
    <name evidence="2" type="ORF">NCTC10797_03742</name>
</gene>
<feature type="region of interest" description="Disordered" evidence="1">
    <location>
        <begin position="184"/>
        <end position="215"/>
    </location>
</feature>
<evidence type="ECO:0000256" key="1">
    <source>
        <dbReference type="SAM" id="MobiDB-lite"/>
    </source>
</evidence>
<dbReference type="RefSeq" id="WP_130917980.1">
    <property type="nucleotide sequence ID" value="NZ_JADLPI010000001.1"/>
</dbReference>
<evidence type="ECO:0000313" key="3">
    <source>
        <dbReference type="Proteomes" id="UP000290439"/>
    </source>
</evidence>
<protein>
    <submittedName>
        <fullName evidence="2">Uncharacterized protein</fullName>
    </submittedName>
</protein>
<dbReference type="EMBL" id="LR215973">
    <property type="protein sequence ID" value="VFA99950.1"/>
    <property type="molecule type" value="Genomic_DNA"/>
</dbReference>
<reference evidence="2 3" key="1">
    <citation type="submission" date="2019-02" db="EMBL/GenBank/DDBJ databases">
        <authorList>
            <consortium name="Pathogen Informatics"/>
        </authorList>
    </citation>
    <scope>NUCLEOTIDE SEQUENCE [LARGE SCALE GENOMIC DNA]</scope>
    <source>
        <strain evidence="2 3">3012STDY6756504</strain>
    </source>
</reference>